<accession>A0ABX7MT94</accession>
<dbReference type="RefSeq" id="WP_206644753.1">
    <property type="nucleotide sequence ID" value="NZ_CP071247.1"/>
</dbReference>
<feature type="domain" description="DUF1214" evidence="1">
    <location>
        <begin position="365"/>
        <end position="469"/>
    </location>
</feature>
<sequence length="488" mass="54246">MKLTALTKPIYTVLSILLFISVVGPGWSQETDKVNGVTIKPGYPLPQDVETLTGNLLLSRGVELYLWGLPINQSYAGRDALLEASGGDMLDVTYFGGYSGHDVKLSTFNNETVYAAVHMELYDGPVVYEQPAMDEKGYLFGSIIDVWQVALTDLGIPEVTPDQGKGGKYLILPPGYSGAVPEGYLPIHSPSFQVRLGLRSVMLGEGSIDDAIARVKRVKVYPLSNPQRQQNYFDLLEKSVGGEVDKGIGAFRLMHDYINKEPIQEKDKYPIGMLRSLGIEKGQPFPTDPKTLDLLQQAADIGWMTAKYNMTQSWPPSVLEGWKALGLAETWDPDFTTDDYIQVDERAAYFGLAIWPPQNMGSSTYYAITFSDTEDRPLEPGKSYKLHLPPNVPAKSFWSVILYDAETASMIENPQKKYAISSLNQKLQQNEDGSVDVFFGPEAPEGHESNWIPTTENDFFVGFRIYGPDLERLGKAWTAERPVRISGK</sequence>
<dbReference type="EMBL" id="CP071247">
    <property type="protein sequence ID" value="QSP95514.1"/>
    <property type="molecule type" value="Genomic_DNA"/>
</dbReference>
<feature type="domain" description="DUF1254" evidence="2">
    <location>
        <begin position="106"/>
        <end position="222"/>
    </location>
</feature>
<dbReference type="InterPro" id="IPR037050">
    <property type="entry name" value="DUF1254_sf"/>
</dbReference>
<gene>
    <name evidence="3" type="ORF">LPB19_03595</name>
</gene>
<keyword evidence="4" id="KW-1185">Reference proteome</keyword>
<dbReference type="InterPro" id="IPR010679">
    <property type="entry name" value="DUF1254"/>
</dbReference>
<dbReference type="InterPro" id="IPR010621">
    <property type="entry name" value="DUF1214"/>
</dbReference>
<proteinExistence type="predicted"/>
<evidence type="ECO:0000313" key="4">
    <source>
        <dbReference type="Proteomes" id="UP000663555"/>
    </source>
</evidence>
<reference evidence="3 4" key="1">
    <citation type="submission" date="2021-03" db="EMBL/GenBank/DDBJ databases">
        <title>Genome sequencing of Marinobacter sp. LPB0319.</title>
        <authorList>
            <person name="Kim J."/>
        </authorList>
    </citation>
    <scope>NUCLEOTIDE SEQUENCE [LARGE SCALE GENOMIC DNA]</scope>
    <source>
        <strain evidence="3 4">LPB0319</strain>
    </source>
</reference>
<dbReference type="Gene3D" id="1.10.3360.10">
    <property type="entry name" value="VPA0735-like domain"/>
    <property type="match status" value="1"/>
</dbReference>
<protein>
    <submittedName>
        <fullName evidence="3">DUF1254 domain-containing protein</fullName>
    </submittedName>
</protein>
<dbReference type="Gene3D" id="2.60.120.600">
    <property type="entry name" value="Domain of unknown function DUF1214, C-terminal domain"/>
    <property type="match status" value="1"/>
</dbReference>
<name>A0ABX7MT94_9GAMM</name>
<evidence type="ECO:0000259" key="2">
    <source>
        <dbReference type="Pfam" id="PF06863"/>
    </source>
</evidence>
<evidence type="ECO:0000313" key="3">
    <source>
        <dbReference type="EMBL" id="QSP95514.1"/>
    </source>
</evidence>
<dbReference type="Pfam" id="PF06742">
    <property type="entry name" value="DUF1214"/>
    <property type="match status" value="1"/>
</dbReference>
<dbReference type="SUPFAM" id="SSF160935">
    <property type="entry name" value="VPA0735-like"/>
    <property type="match status" value="1"/>
</dbReference>
<dbReference type="Proteomes" id="UP000663555">
    <property type="component" value="Chromosome"/>
</dbReference>
<dbReference type="PANTHER" id="PTHR36509">
    <property type="entry name" value="BLL3101 PROTEIN"/>
    <property type="match status" value="1"/>
</dbReference>
<evidence type="ECO:0000259" key="1">
    <source>
        <dbReference type="Pfam" id="PF06742"/>
    </source>
</evidence>
<organism evidence="3 4">
    <name type="scientific">Marinobacter salinisoli</name>
    <dbReference type="NCBI Taxonomy" id="2769486"/>
    <lineage>
        <taxon>Bacteria</taxon>
        <taxon>Pseudomonadati</taxon>
        <taxon>Pseudomonadota</taxon>
        <taxon>Gammaproteobacteria</taxon>
        <taxon>Pseudomonadales</taxon>
        <taxon>Marinobacteraceae</taxon>
        <taxon>Marinobacter</taxon>
    </lineage>
</organism>
<dbReference type="Gene3D" id="2.60.40.1610">
    <property type="entry name" value="Domain of unknown function DUF1254"/>
    <property type="match status" value="1"/>
</dbReference>
<dbReference type="Pfam" id="PF06863">
    <property type="entry name" value="DUF1254"/>
    <property type="match status" value="1"/>
</dbReference>
<dbReference type="PANTHER" id="PTHR36509:SF3">
    <property type="entry name" value="SIGNAL PEPTIDE PROTEIN"/>
    <property type="match status" value="1"/>
</dbReference>
<dbReference type="InterPro" id="IPR037049">
    <property type="entry name" value="DUF1214_C_sf"/>
</dbReference>